<keyword evidence="6" id="KW-0694">RNA-binding</keyword>
<sequence length="676" mass="75419">MKSLQMLEFDKIKERIKEFALSDLAKGMIDELTPAGERKTVERWLQETTEAREILHRLSGVPLHALTDMHKILDKPEKGYVLTPQELAALHGFLRDGNKLKKVMQELRHTAPMVSAYALSIHELTDVMERIEQCIVHEQVDDQASAELAKVRRRITAAEGRLKARLESILKSSETRKYLQEALVTVRNGRHVIPVRSEYRNCVRGMVLDSSASGSTVFIEPEGIRPIQEEIALLRAQEEQEVFRILAELTALVAACRQELSVNVEVMAQYDFAFAKARYSRSIDGAPVELNTEGVIRITGARHPLIGRAAVPLDFSIGEDYRALVITGPNTGGKTVALKTVGLMTAMVQSGLHVPVDRGSVFSLFRNILVDIGDGQSIEQSLSTFSSHICNIIDIVAETGPESLVILDELGAGTDPSEGMGLAIALLEEIYRKGATIVATTHYSEIKEFAATQPGFKNGCMAFDINTLRPLYRLTIGRPGESNALRIALRLGLDRRIVERAHEVTYKEKQAYPERWEMSERESSREMKPFGSREKVIGEMNDALHKESVTTEKPARSASVTAGRQEPNEDAKQAPGKAKPSFQVGDAVTISTLDGVGIVCEPANHRGEVCVMYKKKKIMINHKRLTLRIEAAQLYPENYDMDIVFESKEDRKKRHLMSRKYVEGVVIVKPGDNSKR</sequence>
<dbReference type="InterPro" id="IPR027417">
    <property type="entry name" value="P-loop_NTPase"/>
</dbReference>
<dbReference type="GO" id="GO:0016887">
    <property type="term" value="F:ATP hydrolysis activity"/>
    <property type="evidence" value="ECO:0007669"/>
    <property type="project" value="InterPro"/>
</dbReference>
<dbReference type="GO" id="GO:0004519">
    <property type="term" value="F:endonuclease activity"/>
    <property type="evidence" value="ECO:0007669"/>
    <property type="project" value="UniProtKB-KW"/>
</dbReference>
<dbReference type="GO" id="GO:0019843">
    <property type="term" value="F:rRNA binding"/>
    <property type="evidence" value="ECO:0007669"/>
    <property type="project" value="UniProtKB-KW"/>
</dbReference>
<dbReference type="AlphaFoldDB" id="A0A845L7M3"/>
<dbReference type="PANTHER" id="PTHR48466:SF2">
    <property type="entry name" value="OS10G0509000 PROTEIN"/>
    <property type="match status" value="1"/>
</dbReference>
<dbReference type="InterPro" id="IPR007696">
    <property type="entry name" value="DNA_mismatch_repair_MutS_core"/>
</dbReference>
<keyword evidence="3" id="KW-0547">Nucleotide-binding</keyword>
<comment type="caution">
    <text evidence="10">The sequence shown here is derived from an EMBL/GenBank/DDBJ whole genome shotgun (WGS) entry which is preliminary data.</text>
</comment>
<evidence type="ECO:0000259" key="9">
    <source>
        <dbReference type="PROSITE" id="PS00486"/>
    </source>
</evidence>
<keyword evidence="1" id="KW-0540">Nuclease</keyword>
<dbReference type="PROSITE" id="PS00486">
    <property type="entry name" value="DNA_MISMATCH_REPAIR_2"/>
    <property type="match status" value="1"/>
</dbReference>
<evidence type="ECO:0000256" key="6">
    <source>
        <dbReference type="ARBA" id="ARBA00022884"/>
    </source>
</evidence>
<dbReference type="InterPro" id="IPR005747">
    <property type="entry name" value="MutS2"/>
</dbReference>
<evidence type="ECO:0000256" key="3">
    <source>
        <dbReference type="ARBA" id="ARBA00022741"/>
    </source>
</evidence>
<dbReference type="InterPro" id="IPR036187">
    <property type="entry name" value="DNA_mismatch_repair_MutS_sf"/>
</dbReference>
<feature type="domain" description="DNA mismatch repair proteins mutS family" evidence="9">
    <location>
        <begin position="403"/>
        <end position="419"/>
    </location>
</feature>
<reference evidence="10 11" key="1">
    <citation type="submission" date="2020-01" db="EMBL/GenBank/DDBJ databases">
        <title>Whole-genome sequence of Heliobacterium undosum DSM 13378.</title>
        <authorList>
            <person name="Kyndt J.A."/>
            <person name="Meyer T.E."/>
        </authorList>
    </citation>
    <scope>NUCLEOTIDE SEQUENCE [LARGE SCALE GENOMIC DNA]</scope>
    <source>
        <strain evidence="10 11">DSM 13378</strain>
    </source>
</reference>
<dbReference type="SUPFAM" id="SSF48334">
    <property type="entry name" value="DNA repair protein MutS, domain III"/>
    <property type="match status" value="1"/>
</dbReference>
<evidence type="ECO:0000313" key="11">
    <source>
        <dbReference type="Proteomes" id="UP000463470"/>
    </source>
</evidence>
<dbReference type="SUPFAM" id="SSF52540">
    <property type="entry name" value="P-loop containing nucleoside triphosphate hydrolases"/>
    <property type="match status" value="1"/>
</dbReference>
<dbReference type="SMART" id="SM00533">
    <property type="entry name" value="MUTSd"/>
    <property type="match status" value="1"/>
</dbReference>
<dbReference type="Proteomes" id="UP000463470">
    <property type="component" value="Unassembled WGS sequence"/>
</dbReference>
<dbReference type="GO" id="GO:0030983">
    <property type="term" value="F:mismatched DNA binding"/>
    <property type="evidence" value="ECO:0007669"/>
    <property type="project" value="InterPro"/>
</dbReference>
<evidence type="ECO:0000256" key="2">
    <source>
        <dbReference type="ARBA" id="ARBA00022730"/>
    </source>
</evidence>
<dbReference type="SMART" id="SM00534">
    <property type="entry name" value="MUTSac"/>
    <property type="match status" value="1"/>
</dbReference>
<dbReference type="Gene3D" id="3.40.50.300">
    <property type="entry name" value="P-loop containing nucleotide triphosphate hydrolases"/>
    <property type="match status" value="1"/>
</dbReference>
<dbReference type="GO" id="GO:0006298">
    <property type="term" value="P:mismatch repair"/>
    <property type="evidence" value="ECO:0007669"/>
    <property type="project" value="InterPro"/>
</dbReference>
<proteinExistence type="predicted"/>
<dbReference type="FunFam" id="3.40.50.300:FF:000830">
    <property type="entry name" value="Endonuclease MutS2"/>
    <property type="match status" value="1"/>
</dbReference>
<dbReference type="GO" id="GO:0005524">
    <property type="term" value="F:ATP binding"/>
    <property type="evidence" value="ECO:0007669"/>
    <property type="project" value="UniProtKB-KW"/>
</dbReference>
<keyword evidence="2" id="KW-0699">rRNA-binding</keyword>
<protein>
    <recommendedName>
        <fullName evidence="9">DNA mismatch repair proteins mutS family domain-containing protein</fullName>
    </recommendedName>
</protein>
<evidence type="ECO:0000256" key="1">
    <source>
        <dbReference type="ARBA" id="ARBA00022722"/>
    </source>
</evidence>
<dbReference type="Pfam" id="PF00488">
    <property type="entry name" value="MutS_V"/>
    <property type="match status" value="1"/>
</dbReference>
<evidence type="ECO:0000313" key="10">
    <source>
        <dbReference type="EMBL" id="MZP30804.1"/>
    </source>
</evidence>
<name>A0A845L7M3_9FIRM</name>
<evidence type="ECO:0000256" key="7">
    <source>
        <dbReference type="ARBA" id="ARBA00023125"/>
    </source>
</evidence>
<evidence type="ECO:0000256" key="5">
    <source>
        <dbReference type="ARBA" id="ARBA00022840"/>
    </source>
</evidence>
<dbReference type="InterPro" id="IPR000432">
    <property type="entry name" value="DNA_mismatch_repair_MutS_C"/>
</dbReference>
<dbReference type="EMBL" id="WXEY01000019">
    <property type="protein sequence ID" value="MZP30804.1"/>
    <property type="molecule type" value="Genomic_DNA"/>
</dbReference>
<dbReference type="OrthoDB" id="9808166at2"/>
<evidence type="ECO:0000256" key="4">
    <source>
        <dbReference type="ARBA" id="ARBA00022801"/>
    </source>
</evidence>
<dbReference type="PANTHER" id="PTHR48466">
    <property type="entry name" value="OS10G0509000 PROTEIN-RELATED"/>
    <property type="match status" value="1"/>
</dbReference>
<feature type="region of interest" description="Disordered" evidence="8">
    <location>
        <begin position="546"/>
        <end position="580"/>
    </location>
</feature>
<dbReference type="GO" id="GO:0045910">
    <property type="term" value="P:negative regulation of DNA recombination"/>
    <property type="evidence" value="ECO:0007669"/>
    <property type="project" value="InterPro"/>
</dbReference>
<evidence type="ECO:0000256" key="8">
    <source>
        <dbReference type="SAM" id="MobiDB-lite"/>
    </source>
</evidence>
<keyword evidence="4" id="KW-0378">Hydrolase</keyword>
<keyword evidence="11" id="KW-1185">Reference proteome</keyword>
<feature type="compositionally biased region" description="Basic and acidic residues" evidence="8">
    <location>
        <begin position="546"/>
        <end position="555"/>
    </location>
</feature>
<organism evidence="10 11">
    <name type="scientific">Heliomicrobium undosum</name>
    <dbReference type="NCBI Taxonomy" id="121734"/>
    <lineage>
        <taxon>Bacteria</taxon>
        <taxon>Bacillati</taxon>
        <taxon>Bacillota</taxon>
        <taxon>Clostridia</taxon>
        <taxon>Eubacteriales</taxon>
        <taxon>Heliobacteriaceae</taxon>
        <taxon>Heliomicrobium</taxon>
    </lineage>
</organism>
<dbReference type="NCBIfam" id="TIGR01069">
    <property type="entry name" value="mutS2"/>
    <property type="match status" value="1"/>
</dbReference>
<dbReference type="RefSeq" id="WP_161259327.1">
    <property type="nucleotide sequence ID" value="NZ_WXEY01000019.1"/>
</dbReference>
<keyword evidence="5" id="KW-0067">ATP-binding</keyword>
<dbReference type="GO" id="GO:0140664">
    <property type="term" value="F:ATP-dependent DNA damage sensor activity"/>
    <property type="evidence" value="ECO:0007669"/>
    <property type="project" value="InterPro"/>
</dbReference>
<dbReference type="InterPro" id="IPR045076">
    <property type="entry name" value="MutS"/>
</dbReference>
<dbReference type="PIRSF" id="PIRSF005814">
    <property type="entry name" value="MutS_YshD"/>
    <property type="match status" value="1"/>
</dbReference>
<keyword evidence="7" id="KW-0238">DNA-binding</keyword>
<gene>
    <name evidence="10" type="ORF">GTO91_13885</name>
</gene>
<accession>A0A845L7M3</accession>